<evidence type="ECO:0000313" key="1">
    <source>
        <dbReference type="EMBL" id="KAG7159088.1"/>
    </source>
</evidence>
<evidence type="ECO:0000313" key="2">
    <source>
        <dbReference type="Proteomes" id="UP000747542"/>
    </source>
</evidence>
<accession>A0A8J5JQP4</accession>
<comment type="caution">
    <text evidence="1">The sequence shown here is derived from an EMBL/GenBank/DDBJ whole genome shotgun (WGS) entry which is preliminary data.</text>
</comment>
<dbReference type="Proteomes" id="UP000747542">
    <property type="component" value="Unassembled WGS sequence"/>
</dbReference>
<sequence>MGEAGVRLRLVWVCLAACIFVIASYTHHTTLAPTTLQPSLLEVHPPNDSFIPWWESGRCTCEEKVCVPDVDVPFDPLDGVGGTCGRRAWEAGDGQHVLSFSLYGDKRNYWRGLDSLLKKVRRLYPGWKVRVYTNPRFYVSTLCPLLHQHDHLYLCDVTNLPQPLGNLTGIHRMMWRVVPLGDPQLRALMIRDTDSAISRREAAAVREWLASSKHFHVMRDHPAHNAPIMGGLWGARWGLNRQLVPENAKFLSQIRDKMFKDAYGEQKHGKDQEILAVRLWPKMAGNVMAHDSYWCKFYGKAWPWPTKRENRYFVGSTSYRDPPGNTKVPKPCPVRCRPPEHHDWIYC</sequence>
<proteinExistence type="predicted"/>
<name>A0A8J5JQP4_HOMAM</name>
<reference evidence="1" key="1">
    <citation type="journal article" date="2021" name="Sci. Adv.">
        <title>The American lobster genome reveals insights on longevity, neural, and immune adaptations.</title>
        <authorList>
            <person name="Polinski J.M."/>
            <person name="Zimin A.V."/>
            <person name="Clark K.F."/>
            <person name="Kohn A.B."/>
            <person name="Sadowski N."/>
            <person name="Timp W."/>
            <person name="Ptitsyn A."/>
            <person name="Khanna P."/>
            <person name="Romanova D.Y."/>
            <person name="Williams P."/>
            <person name="Greenwood S.J."/>
            <person name="Moroz L.L."/>
            <person name="Walt D.R."/>
            <person name="Bodnar A.G."/>
        </authorList>
    </citation>
    <scope>NUCLEOTIDE SEQUENCE</scope>
    <source>
        <strain evidence="1">GMGI-L3</strain>
    </source>
</reference>
<dbReference type="OrthoDB" id="204305at2759"/>
<organism evidence="1 2">
    <name type="scientific">Homarus americanus</name>
    <name type="common">American lobster</name>
    <dbReference type="NCBI Taxonomy" id="6706"/>
    <lineage>
        <taxon>Eukaryota</taxon>
        <taxon>Metazoa</taxon>
        <taxon>Ecdysozoa</taxon>
        <taxon>Arthropoda</taxon>
        <taxon>Crustacea</taxon>
        <taxon>Multicrustacea</taxon>
        <taxon>Malacostraca</taxon>
        <taxon>Eumalacostraca</taxon>
        <taxon>Eucarida</taxon>
        <taxon>Decapoda</taxon>
        <taxon>Pleocyemata</taxon>
        <taxon>Astacidea</taxon>
        <taxon>Nephropoidea</taxon>
        <taxon>Nephropidae</taxon>
        <taxon>Homarus</taxon>
    </lineage>
</organism>
<dbReference type="EMBL" id="JAHLQT010033882">
    <property type="protein sequence ID" value="KAG7159088.1"/>
    <property type="molecule type" value="Genomic_DNA"/>
</dbReference>
<keyword evidence="2" id="KW-1185">Reference proteome</keyword>
<dbReference type="AlphaFoldDB" id="A0A8J5JQP4"/>
<gene>
    <name evidence="1" type="ORF">Hamer_G023175</name>
</gene>
<protein>
    <submittedName>
        <fullName evidence="1">Uncharacterized protein</fullName>
    </submittedName>
</protein>